<evidence type="ECO:0000256" key="2">
    <source>
        <dbReference type="ARBA" id="ARBA00008711"/>
    </source>
</evidence>
<dbReference type="SUPFAM" id="SSF53155">
    <property type="entry name" value="Methylated DNA-protein cysteine methyltransferase domain"/>
    <property type="match status" value="1"/>
</dbReference>
<evidence type="ECO:0000256" key="3">
    <source>
        <dbReference type="ARBA" id="ARBA00022603"/>
    </source>
</evidence>
<dbReference type="EC" id="2.1.1.63" evidence="8"/>
<dbReference type="PANTHER" id="PTHR10815">
    <property type="entry name" value="METHYLATED-DNA--PROTEIN-CYSTEINE METHYLTRANSFERASE"/>
    <property type="match status" value="1"/>
</dbReference>
<sequence length="162" mass="17484">MGVAMEETFTALATDQGVRRIVFPGEDLSAGDWPVGERPATGQASRHMAEAEKQLEEYLAGQRQVFTVPVDLVDVTTPFRRRVLQALAQIPYGQTITYAQLAEAAGNPRAVRAVASACASNPLPILYPCHRVIHSDGSFGEYRGGRELKAALLEMERGGAGD</sequence>
<dbReference type="InterPro" id="IPR036388">
    <property type="entry name" value="WH-like_DNA-bd_sf"/>
</dbReference>
<dbReference type="GO" id="GO:0032259">
    <property type="term" value="P:methylation"/>
    <property type="evidence" value="ECO:0007669"/>
    <property type="project" value="UniProtKB-KW"/>
</dbReference>
<dbReference type="EMBL" id="JAKMUV010000004">
    <property type="protein sequence ID" value="MCZ9305001.1"/>
    <property type="molecule type" value="Genomic_DNA"/>
</dbReference>
<dbReference type="PANTHER" id="PTHR10815:SF13">
    <property type="entry name" value="METHYLATED-DNA--PROTEIN-CYSTEINE METHYLTRANSFERASE"/>
    <property type="match status" value="1"/>
</dbReference>
<keyword evidence="6 8" id="KW-0234">DNA repair</keyword>
<proteinExistence type="inferred from homology"/>
<dbReference type="Proteomes" id="UP001146505">
    <property type="component" value="Unassembled WGS sequence"/>
</dbReference>
<dbReference type="Gene3D" id="1.10.10.10">
    <property type="entry name" value="Winged helix-like DNA-binding domain superfamily/Winged helix DNA-binding domain"/>
    <property type="match status" value="1"/>
</dbReference>
<comment type="similarity">
    <text evidence="2 8">Belongs to the MGMT family.</text>
</comment>
<dbReference type="FunFam" id="1.10.10.10:FF:000214">
    <property type="entry name" value="Methylated-DNA--protein-cysteine methyltransferase"/>
    <property type="match status" value="1"/>
</dbReference>
<evidence type="ECO:0000313" key="10">
    <source>
        <dbReference type="EMBL" id="MCZ9305001.1"/>
    </source>
</evidence>
<dbReference type="InterPro" id="IPR014048">
    <property type="entry name" value="MethylDNA_cys_MeTrfase_DNA-bd"/>
</dbReference>
<evidence type="ECO:0000313" key="11">
    <source>
        <dbReference type="Proteomes" id="UP001146505"/>
    </source>
</evidence>
<dbReference type="GO" id="GO:0003908">
    <property type="term" value="F:methylated-DNA-[protein]-cysteine S-methyltransferase activity"/>
    <property type="evidence" value="ECO:0007669"/>
    <property type="project" value="UniProtKB-UniRule"/>
</dbReference>
<dbReference type="HAMAP" id="MF_00772">
    <property type="entry name" value="OGT"/>
    <property type="match status" value="1"/>
</dbReference>
<name>A0A9X3RRF0_9CORY</name>
<dbReference type="RefSeq" id="WP_269954876.1">
    <property type="nucleotide sequence ID" value="NZ_JAKMUV010000004.1"/>
</dbReference>
<evidence type="ECO:0000256" key="4">
    <source>
        <dbReference type="ARBA" id="ARBA00022679"/>
    </source>
</evidence>
<accession>A0A9X3RRF0</accession>
<dbReference type="InterPro" id="IPR036631">
    <property type="entry name" value="MGMT_N_sf"/>
</dbReference>
<dbReference type="InterPro" id="IPR023546">
    <property type="entry name" value="MGMT"/>
</dbReference>
<comment type="caution">
    <text evidence="10">The sequence shown here is derived from an EMBL/GenBank/DDBJ whole genome shotgun (WGS) entry which is preliminary data.</text>
</comment>
<evidence type="ECO:0000256" key="6">
    <source>
        <dbReference type="ARBA" id="ARBA00023204"/>
    </source>
</evidence>
<dbReference type="CDD" id="cd06445">
    <property type="entry name" value="ATase"/>
    <property type="match status" value="1"/>
</dbReference>
<dbReference type="Gene3D" id="3.30.160.70">
    <property type="entry name" value="Methylated DNA-protein cysteine methyltransferase domain"/>
    <property type="match status" value="1"/>
</dbReference>
<organism evidence="10 11">
    <name type="scientific">Corynebacterium macclintockiae</name>
    <dbReference type="NCBI Taxonomy" id="2913501"/>
    <lineage>
        <taxon>Bacteria</taxon>
        <taxon>Bacillati</taxon>
        <taxon>Actinomycetota</taxon>
        <taxon>Actinomycetes</taxon>
        <taxon>Mycobacteriales</taxon>
        <taxon>Corynebacteriaceae</taxon>
        <taxon>Corynebacterium</taxon>
    </lineage>
</organism>
<evidence type="ECO:0000259" key="9">
    <source>
        <dbReference type="Pfam" id="PF01035"/>
    </source>
</evidence>
<keyword evidence="3 8" id="KW-0489">Methyltransferase</keyword>
<comment type="catalytic activity">
    <reaction evidence="7 8">
        <text>a 6-O-methyl-2'-deoxyguanosine in DNA + L-cysteinyl-[protein] = S-methyl-L-cysteinyl-[protein] + a 2'-deoxyguanosine in DNA</text>
        <dbReference type="Rhea" id="RHEA:24000"/>
        <dbReference type="Rhea" id="RHEA-COMP:10131"/>
        <dbReference type="Rhea" id="RHEA-COMP:10132"/>
        <dbReference type="Rhea" id="RHEA-COMP:11367"/>
        <dbReference type="Rhea" id="RHEA-COMP:11368"/>
        <dbReference type="ChEBI" id="CHEBI:29950"/>
        <dbReference type="ChEBI" id="CHEBI:82612"/>
        <dbReference type="ChEBI" id="CHEBI:85445"/>
        <dbReference type="ChEBI" id="CHEBI:85448"/>
        <dbReference type="EC" id="2.1.1.63"/>
    </reaction>
</comment>
<dbReference type="GeneID" id="301813004"/>
<dbReference type="InterPro" id="IPR036217">
    <property type="entry name" value="MethylDNA_cys_MeTrfase_DNAb"/>
</dbReference>
<dbReference type="AlphaFoldDB" id="A0A9X3RRF0"/>
<comment type="miscellaneous">
    <text evidence="8">This enzyme catalyzes only one turnover and therefore is not strictly catalytic. According to one definition, an enzyme is a biocatalyst that acts repeatedly and over many reaction cycles.</text>
</comment>
<keyword evidence="5 8" id="KW-0227">DNA damage</keyword>
<keyword evidence="11" id="KW-1185">Reference proteome</keyword>
<evidence type="ECO:0000256" key="7">
    <source>
        <dbReference type="ARBA" id="ARBA00049348"/>
    </source>
</evidence>
<dbReference type="GO" id="GO:0005737">
    <property type="term" value="C:cytoplasm"/>
    <property type="evidence" value="ECO:0007669"/>
    <property type="project" value="UniProtKB-SubCell"/>
</dbReference>
<evidence type="ECO:0000256" key="5">
    <source>
        <dbReference type="ARBA" id="ARBA00022763"/>
    </source>
</evidence>
<protein>
    <recommendedName>
        <fullName evidence="8">Methylated-DNA--protein-cysteine methyltransferase</fullName>
        <ecNumber evidence="8">2.1.1.63</ecNumber>
    </recommendedName>
    <alternativeName>
        <fullName evidence="8">6-O-methylguanine-DNA methyltransferase</fullName>
        <shortName evidence="8">MGMT</shortName>
    </alternativeName>
    <alternativeName>
        <fullName evidence="8">O-6-methylguanine-DNA-alkyltransferase</fullName>
    </alternativeName>
</protein>
<reference evidence="10" key="1">
    <citation type="submission" date="2022-02" db="EMBL/GenBank/DDBJ databases">
        <title>Corynebacterium sp. from urogenital microbiome.</title>
        <authorList>
            <person name="Cappelli E.A."/>
            <person name="Ribeiro T.G."/>
            <person name="Peixe L."/>
        </authorList>
    </citation>
    <scope>NUCLEOTIDE SEQUENCE</scope>
    <source>
        <strain evidence="10">C9Ua_112</strain>
    </source>
</reference>
<dbReference type="NCBIfam" id="TIGR00589">
    <property type="entry name" value="ogt"/>
    <property type="match status" value="1"/>
</dbReference>
<comment type="function">
    <text evidence="8">Involved in the cellular defense against the biological effects of O6-methylguanine (O6-MeG) and O4-methylthymine (O4-MeT) in DNA. Repairs the methylated nucleobase in DNA by stoichiometrically transferring the methyl group to a cysteine residue in the enzyme. This is a suicide reaction: the enzyme is irreversibly inactivated.</text>
</comment>
<comment type="subcellular location">
    <subcellularLocation>
        <location evidence="8">Cytoplasm</location>
    </subcellularLocation>
</comment>
<keyword evidence="8" id="KW-0963">Cytoplasm</keyword>
<dbReference type="GO" id="GO:0006307">
    <property type="term" value="P:DNA alkylation repair"/>
    <property type="evidence" value="ECO:0007669"/>
    <property type="project" value="UniProtKB-UniRule"/>
</dbReference>
<feature type="active site" description="Nucleophile; methyl group acceptor" evidence="8">
    <location>
        <position position="129"/>
    </location>
</feature>
<evidence type="ECO:0000256" key="8">
    <source>
        <dbReference type="HAMAP-Rule" id="MF_00772"/>
    </source>
</evidence>
<keyword evidence="4 8" id="KW-0808">Transferase</keyword>
<gene>
    <name evidence="10" type="ORF">L8U58_05540</name>
</gene>
<dbReference type="SUPFAM" id="SSF46767">
    <property type="entry name" value="Methylated DNA-protein cysteine methyltransferase, C-terminal domain"/>
    <property type="match status" value="1"/>
</dbReference>
<feature type="domain" description="Methylated-DNA-[protein]-cysteine S-methyltransferase DNA binding" evidence="9">
    <location>
        <begin position="78"/>
        <end position="157"/>
    </location>
</feature>
<dbReference type="Pfam" id="PF01035">
    <property type="entry name" value="DNA_binding_1"/>
    <property type="match status" value="1"/>
</dbReference>
<comment type="catalytic activity">
    <reaction evidence="1 8">
        <text>a 4-O-methyl-thymidine in DNA + L-cysteinyl-[protein] = a thymidine in DNA + S-methyl-L-cysteinyl-[protein]</text>
        <dbReference type="Rhea" id="RHEA:53428"/>
        <dbReference type="Rhea" id="RHEA-COMP:10131"/>
        <dbReference type="Rhea" id="RHEA-COMP:10132"/>
        <dbReference type="Rhea" id="RHEA-COMP:13555"/>
        <dbReference type="Rhea" id="RHEA-COMP:13556"/>
        <dbReference type="ChEBI" id="CHEBI:29950"/>
        <dbReference type="ChEBI" id="CHEBI:82612"/>
        <dbReference type="ChEBI" id="CHEBI:137386"/>
        <dbReference type="ChEBI" id="CHEBI:137387"/>
        <dbReference type="EC" id="2.1.1.63"/>
    </reaction>
</comment>
<evidence type="ECO:0000256" key="1">
    <source>
        <dbReference type="ARBA" id="ARBA00001286"/>
    </source>
</evidence>